<gene>
    <name evidence="4" type="ORF">HMPREF3192_01106</name>
</gene>
<accession>A0A133XSH0</accession>
<name>A0A133XSH0_9ACTN</name>
<dbReference type="GO" id="GO:0042132">
    <property type="term" value="F:fructose 1,6-bisphosphate 1-phosphatase activity"/>
    <property type="evidence" value="ECO:0007669"/>
    <property type="project" value="InterPro"/>
</dbReference>
<evidence type="ECO:0000256" key="1">
    <source>
        <dbReference type="ARBA" id="ARBA00022801"/>
    </source>
</evidence>
<dbReference type="HAMAP" id="MF_01854">
    <property type="entry name" value="FBPase_class3"/>
    <property type="match status" value="1"/>
</dbReference>
<keyword evidence="1" id="KW-0378">Hydrolase</keyword>
<sequence>MSEQFPCAQTAYTEIINLSAILNLPKATEHFMSDVHGEAEAFEHILNNCSGVIRERVRSIFRHELSPSEQDDLCTLIYYPKEKLALIKDKDARWYYDTLLLLVRIARNLSSSYTRSKVRKALPAPYAYIIDELLRASSIGEQSRHDYHVHIIESIVDVGSADDFIFSLAALIKRLAVDHLHIIGDIFDRGAHPDKIMDRLRAYHSLDIQWGNHDVCWMGAAAGSDACIATIIRNSIRYNCYELLELGYGISLRELALFAEKTYQASEDILPINKAIAVMLFKLEGQVIMRNKAFNMQDRLFLDKINLDDGSVVIGQKRYELMTRDFPTIDPADPYHLSDEEQHIIEGLRKSFRESQRLRRHIEFLYEHGSLYLVYNNNLLFHGCMPLHMYGSFRPVNCAGRHYAGKQYFDFCDRMARRAWYTHDQEALDWMWYLWCGRYSPLSGRIVKTFERTFIADKSSWAEPEDPYYTLTESPTVCERILAEFGLTHPHSHIINGHTPVKTIKGETPLRGNNKLLVIDGGFCRAYHKKTGIAGYTLIANSTGMRIKAHRPFQGIAYALVNNADIESDDDTFEREDPPLKIADTDIGKRIRERIAALKALLNAYRTGELAEHR</sequence>
<dbReference type="Gene3D" id="3.60.21.10">
    <property type="match status" value="1"/>
</dbReference>
<dbReference type="InterPro" id="IPR009164">
    <property type="entry name" value="FBPtase_class3"/>
</dbReference>
<dbReference type="PATRIC" id="fig|1393034.3.peg.1074"/>
<comment type="caution">
    <text evidence="4">The sequence shown here is derived from an EMBL/GenBank/DDBJ whole genome shotgun (WGS) entry which is preliminary data.</text>
</comment>
<proteinExistence type="inferred from homology"/>
<organism evidence="4 5">
    <name type="scientific">Atopobium deltae</name>
    <dbReference type="NCBI Taxonomy" id="1393034"/>
    <lineage>
        <taxon>Bacteria</taxon>
        <taxon>Bacillati</taxon>
        <taxon>Actinomycetota</taxon>
        <taxon>Coriobacteriia</taxon>
        <taxon>Coriobacteriales</taxon>
        <taxon>Atopobiaceae</taxon>
        <taxon>Atopobium</taxon>
    </lineage>
</organism>
<evidence type="ECO:0000256" key="3">
    <source>
        <dbReference type="ARBA" id="ARBA00023277"/>
    </source>
</evidence>
<dbReference type="AlphaFoldDB" id="A0A133XSH0"/>
<dbReference type="Pfam" id="PF06874">
    <property type="entry name" value="FBPase_2"/>
    <property type="match status" value="1"/>
</dbReference>
<dbReference type="STRING" id="1393034.HMPREF3192_01106"/>
<evidence type="ECO:0000256" key="2">
    <source>
        <dbReference type="ARBA" id="ARBA00023211"/>
    </source>
</evidence>
<keyword evidence="5" id="KW-1185">Reference proteome</keyword>
<dbReference type="EMBL" id="LSCR01000029">
    <property type="protein sequence ID" value="KXB33876.1"/>
    <property type="molecule type" value="Genomic_DNA"/>
</dbReference>
<evidence type="ECO:0000313" key="4">
    <source>
        <dbReference type="EMBL" id="KXB33876.1"/>
    </source>
</evidence>
<dbReference type="SUPFAM" id="SSF56300">
    <property type="entry name" value="Metallo-dependent phosphatases"/>
    <property type="match status" value="1"/>
</dbReference>
<dbReference type="Proteomes" id="UP000070675">
    <property type="component" value="Unassembled WGS sequence"/>
</dbReference>
<reference evidence="5" key="1">
    <citation type="submission" date="2016-01" db="EMBL/GenBank/DDBJ databases">
        <authorList>
            <person name="Mitreva M."/>
            <person name="Pepin K.H."/>
            <person name="Mihindukulasuriya K.A."/>
            <person name="Fulton R."/>
            <person name="Fronick C."/>
            <person name="O'Laughlin M."/>
            <person name="Miner T."/>
            <person name="Herter B."/>
            <person name="Rosa B.A."/>
            <person name="Cordes M."/>
            <person name="Tomlinson C."/>
            <person name="Wollam A."/>
            <person name="Palsikar V.B."/>
            <person name="Mardis E.R."/>
            <person name="Wilson R.K."/>
        </authorList>
    </citation>
    <scope>NUCLEOTIDE SEQUENCE [LARGE SCALE GENOMIC DNA]</scope>
    <source>
        <strain evidence="5">DNF00019</strain>
    </source>
</reference>
<dbReference type="GO" id="GO:0006094">
    <property type="term" value="P:gluconeogenesis"/>
    <property type="evidence" value="ECO:0007669"/>
    <property type="project" value="InterPro"/>
</dbReference>
<keyword evidence="3" id="KW-0119">Carbohydrate metabolism</keyword>
<keyword evidence="2" id="KW-0464">Manganese</keyword>
<protein>
    <submittedName>
        <fullName evidence="4">Firmicute fructose-1,6-bisphosphatase</fullName>
    </submittedName>
</protein>
<evidence type="ECO:0000313" key="5">
    <source>
        <dbReference type="Proteomes" id="UP000070675"/>
    </source>
</evidence>
<dbReference type="InterPro" id="IPR029052">
    <property type="entry name" value="Metallo-depent_PP-like"/>
</dbReference>